<accession>A0ABU0YQJ2</accession>
<keyword evidence="2" id="KW-1185">Reference proteome</keyword>
<evidence type="ECO:0000313" key="1">
    <source>
        <dbReference type="EMBL" id="MDQ7249995.1"/>
    </source>
</evidence>
<name>A0ABU0YQJ2_9PROT</name>
<protein>
    <submittedName>
        <fullName evidence="1">Uncharacterized protein</fullName>
    </submittedName>
</protein>
<proteinExistence type="predicted"/>
<comment type="caution">
    <text evidence="1">The sequence shown here is derived from an EMBL/GenBank/DDBJ whole genome shotgun (WGS) entry which is preliminary data.</text>
</comment>
<dbReference type="EMBL" id="JAUYVI010000006">
    <property type="protein sequence ID" value="MDQ7249995.1"/>
    <property type="molecule type" value="Genomic_DNA"/>
</dbReference>
<organism evidence="1 2">
    <name type="scientific">Dongia sedimenti</name>
    <dbReference type="NCBI Taxonomy" id="3064282"/>
    <lineage>
        <taxon>Bacteria</taxon>
        <taxon>Pseudomonadati</taxon>
        <taxon>Pseudomonadota</taxon>
        <taxon>Alphaproteobacteria</taxon>
        <taxon>Rhodospirillales</taxon>
        <taxon>Dongiaceae</taxon>
        <taxon>Dongia</taxon>
    </lineage>
</organism>
<reference evidence="2" key="1">
    <citation type="submission" date="2023-08" db="EMBL/GenBank/DDBJ databases">
        <title>Rhodospirillaceae gen. nov., a novel taxon isolated from the Yangtze River Yuezi River estuary sludge.</title>
        <authorList>
            <person name="Ruan L."/>
        </authorList>
    </citation>
    <scope>NUCLEOTIDE SEQUENCE [LARGE SCALE GENOMIC DNA]</scope>
    <source>
        <strain evidence="2">R-7</strain>
    </source>
</reference>
<dbReference type="Proteomes" id="UP001230156">
    <property type="component" value="Unassembled WGS sequence"/>
</dbReference>
<dbReference type="RefSeq" id="WP_379958675.1">
    <property type="nucleotide sequence ID" value="NZ_JAUYVI010000006.1"/>
</dbReference>
<gene>
    <name evidence="1" type="ORF">Q8A70_20060</name>
</gene>
<evidence type="ECO:0000313" key="2">
    <source>
        <dbReference type="Proteomes" id="UP001230156"/>
    </source>
</evidence>
<sequence length="124" mass="13632">MSMVLIADSKHHTRTAAQPATLPVRCKLFGPGREDWNRGLRELRWTILREGWLSRLADGATRLHGILGVDLRLDAAQTARISREGLKITASELEIDVGADAFAKALAQLPPSGTVLPFPRRGVR</sequence>